<name>A0AAD4MR47_9BILA</name>
<comment type="similarity">
    <text evidence="1">Belongs to the RMD1/sif2 family.</text>
</comment>
<keyword evidence="4" id="KW-1185">Reference proteome</keyword>
<evidence type="ECO:0000313" key="3">
    <source>
        <dbReference type="EMBL" id="KAI1699043.1"/>
    </source>
</evidence>
<evidence type="ECO:0000259" key="2">
    <source>
        <dbReference type="Pfam" id="PF02582"/>
    </source>
</evidence>
<gene>
    <name evidence="3" type="ORF">DdX_17562</name>
</gene>
<proteinExistence type="inferred from homology"/>
<dbReference type="PANTHER" id="PTHR16255">
    <property type="entry name" value="REQUIRED FOR MEIOTIC NUCLEAR DIVISION PROTEIN 1 HOMOLOG"/>
    <property type="match status" value="1"/>
</dbReference>
<comment type="caution">
    <text evidence="3">The sequence shown here is derived from an EMBL/GenBank/DDBJ whole genome shotgun (WGS) entry which is preliminary data.</text>
</comment>
<reference evidence="3" key="1">
    <citation type="submission" date="2022-01" db="EMBL/GenBank/DDBJ databases">
        <title>Genome Sequence Resource for Two Populations of Ditylenchus destructor, the Migratory Endoparasitic Phytonematode.</title>
        <authorList>
            <person name="Zhang H."/>
            <person name="Lin R."/>
            <person name="Xie B."/>
        </authorList>
    </citation>
    <scope>NUCLEOTIDE SEQUENCE</scope>
    <source>
        <strain evidence="3">BazhouSP</strain>
    </source>
</reference>
<dbReference type="InterPro" id="IPR003734">
    <property type="entry name" value="DUF155"/>
</dbReference>
<dbReference type="GO" id="GO:0070131">
    <property type="term" value="P:positive regulation of mitochondrial translation"/>
    <property type="evidence" value="ECO:0007669"/>
    <property type="project" value="TreeGrafter"/>
</dbReference>
<accession>A0AAD4MR47</accession>
<dbReference type="AlphaFoldDB" id="A0AAD4MR47"/>
<dbReference type="InterPro" id="IPR051624">
    <property type="entry name" value="RMD1/Sad1-interacting"/>
</dbReference>
<dbReference type="Pfam" id="PF02582">
    <property type="entry name" value="DUF155"/>
    <property type="match status" value="1"/>
</dbReference>
<dbReference type="PANTHER" id="PTHR16255:SF1">
    <property type="entry name" value="REQUIRED FOR MEIOTIC NUCLEAR DIVISION PROTEIN 1 HOMOLOG"/>
    <property type="match status" value="1"/>
</dbReference>
<protein>
    <submittedName>
        <fullName evidence="3">ACR, yagE family domain-containing protein</fullName>
    </submittedName>
</protein>
<sequence length="400" mass="45808">MISSSLRRIPQILQRHARLLTMVPERSLRSGIRPQVFQDAQRQVGPHACRSYATKAALGDQNPSPSAKFTSQSMRKVTKRKRPLTATYRSTWDETDFPAYAIATCESFDLEKISADHKINETYHVTLVDDVVDNALYVTSRMAAQNAESDAVSDFFVFGDGVVVFWNVAQGEQDMVLASLKEYQTDAYSMALSMEESEKIPFNFVTSAKSGVKKDKIQLSAAEDVTSNKSVLERYAFSHAIATSVKISVWESELNDQAEPLADIGKDLERGNITWKRKKVLQKIGEFGGLRHSINLTDLLSDDFYWDRPELERHYRQTCSYFTIRRRLDMMDKRLDYCEQLLGVVDNVLAHRHSARLEWLIIWLIVIEVIFDAYHFYDHDKPKPVYIIANETQEDPKSTS</sequence>
<dbReference type="Proteomes" id="UP001201812">
    <property type="component" value="Unassembled WGS sequence"/>
</dbReference>
<dbReference type="EMBL" id="JAKKPZ010000194">
    <property type="protein sequence ID" value="KAI1699043.1"/>
    <property type="molecule type" value="Genomic_DNA"/>
</dbReference>
<evidence type="ECO:0000256" key="1">
    <source>
        <dbReference type="ARBA" id="ARBA00008306"/>
    </source>
</evidence>
<dbReference type="GO" id="GO:0005739">
    <property type="term" value="C:mitochondrion"/>
    <property type="evidence" value="ECO:0007669"/>
    <property type="project" value="UniProtKB-ARBA"/>
</dbReference>
<evidence type="ECO:0000313" key="4">
    <source>
        <dbReference type="Proteomes" id="UP001201812"/>
    </source>
</evidence>
<feature type="domain" description="DUF155" evidence="2">
    <location>
        <begin position="156"/>
        <end position="331"/>
    </location>
</feature>
<organism evidence="3 4">
    <name type="scientific">Ditylenchus destructor</name>
    <dbReference type="NCBI Taxonomy" id="166010"/>
    <lineage>
        <taxon>Eukaryota</taxon>
        <taxon>Metazoa</taxon>
        <taxon>Ecdysozoa</taxon>
        <taxon>Nematoda</taxon>
        <taxon>Chromadorea</taxon>
        <taxon>Rhabditida</taxon>
        <taxon>Tylenchina</taxon>
        <taxon>Tylenchomorpha</taxon>
        <taxon>Sphaerularioidea</taxon>
        <taxon>Anguinidae</taxon>
        <taxon>Anguininae</taxon>
        <taxon>Ditylenchus</taxon>
    </lineage>
</organism>